<keyword evidence="2" id="KW-1185">Reference proteome</keyword>
<dbReference type="RefSeq" id="WP_129473295.1">
    <property type="nucleotide sequence ID" value="NZ_SDWS01000001.1"/>
</dbReference>
<dbReference type="EMBL" id="SDWS01000001">
    <property type="protein sequence ID" value="RYB96346.1"/>
    <property type="molecule type" value="Genomic_DNA"/>
</dbReference>
<gene>
    <name evidence="1" type="ORF">EUA06_01855</name>
</gene>
<organism evidence="1 2">
    <name type="scientific">Nocardioides glacieisoli</name>
    <dbReference type="NCBI Taxonomy" id="1168730"/>
    <lineage>
        <taxon>Bacteria</taxon>
        <taxon>Bacillati</taxon>
        <taxon>Actinomycetota</taxon>
        <taxon>Actinomycetes</taxon>
        <taxon>Propionibacteriales</taxon>
        <taxon>Nocardioidaceae</taxon>
        <taxon>Nocardioides</taxon>
    </lineage>
</organism>
<name>A0A4Q2S4V4_9ACTN</name>
<proteinExistence type="predicted"/>
<dbReference type="AlphaFoldDB" id="A0A4Q2S4V4"/>
<sequence>MGQGATESATVVFMADSTPIRGHRRGVAWTPVTYGVHREQTVPAEAEHPPFWDEDDLAGWQLLMTDVGCFTGLTALEVHGVPLPPLPRECPVFMALAKDDPRPMRDGVHASRHIRPVSYVVVRGLRVAVLAEALTAAARWVGLVDLVAMVDAALHLELVSPEDLEAASASRRPGSRRLRAALALVDAGAESLWESLLRLLHVVCEIEVETQWTLTDADGVVVATADLWLVGTTALHEYDGDEHEKAPRRVVDRRRDRRVDRIGYVRRGFTSGDVLYRPVTILEDADRSLGRPHDPTRIRKWHRLLKDSLFTPAGRTAFLRRIPAPSPRRRTA</sequence>
<comment type="caution">
    <text evidence="1">The sequence shown here is derived from an EMBL/GenBank/DDBJ whole genome shotgun (WGS) entry which is preliminary data.</text>
</comment>
<reference evidence="1 2" key="1">
    <citation type="submission" date="2019-01" db="EMBL/GenBank/DDBJ databases">
        <title>Novel species of Nocardioides.</title>
        <authorList>
            <person name="Liu Q."/>
            <person name="Xin Y.-H."/>
        </authorList>
    </citation>
    <scope>NUCLEOTIDE SEQUENCE [LARGE SCALE GENOMIC DNA]</scope>
    <source>
        <strain evidence="1 2">HLT3-15</strain>
    </source>
</reference>
<accession>A0A4Q2S4V4</accession>
<protein>
    <submittedName>
        <fullName evidence="1">Uncharacterized protein</fullName>
    </submittedName>
</protein>
<evidence type="ECO:0000313" key="1">
    <source>
        <dbReference type="EMBL" id="RYB96346.1"/>
    </source>
</evidence>
<dbReference type="Proteomes" id="UP000291838">
    <property type="component" value="Unassembled WGS sequence"/>
</dbReference>
<evidence type="ECO:0000313" key="2">
    <source>
        <dbReference type="Proteomes" id="UP000291838"/>
    </source>
</evidence>
<dbReference type="OrthoDB" id="3173471at2"/>